<evidence type="ECO:0000256" key="1">
    <source>
        <dbReference type="ARBA" id="ARBA00006484"/>
    </source>
</evidence>
<protein>
    <submittedName>
        <fullName evidence="3">Short-chain dehydorgenase/reductase</fullName>
    </submittedName>
</protein>
<keyword evidence="2" id="KW-0560">Oxidoreductase</keyword>
<comment type="caution">
    <text evidence="3">The sequence shown here is derived from an EMBL/GenBank/DDBJ whole genome shotgun (WGS) entry which is preliminary data.</text>
</comment>
<name>R7Y5M6_9ACTN</name>
<dbReference type="OrthoDB" id="7064009at2"/>
<evidence type="ECO:0000313" key="4">
    <source>
        <dbReference type="Proteomes" id="UP000013569"/>
    </source>
</evidence>
<dbReference type="PANTHER" id="PTHR43669:SF8">
    <property type="entry name" value="SHORT-CHAIN TYPE DEHYDROGENASE_REDUCTASE-RELATED"/>
    <property type="match status" value="1"/>
</dbReference>
<dbReference type="AlphaFoldDB" id="R7Y5M6"/>
<comment type="similarity">
    <text evidence="1">Belongs to the short-chain dehydrogenases/reductases (SDR) family.</text>
</comment>
<dbReference type="PROSITE" id="PS00061">
    <property type="entry name" value="ADH_SHORT"/>
    <property type="match status" value="1"/>
</dbReference>
<proteinExistence type="inferred from homology"/>
<dbReference type="FunFam" id="3.40.50.720:FF:000084">
    <property type="entry name" value="Short-chain dehydrogenase reductase"/>
    <property type="match status" value="1"/>
</dbReference>
<reference evidence="3 4" key="1">
    <citation type="journal article" date="2013" name="Genome Announc.">
        <title>Draft Genome Sequence of a Benzothiophene-Desulfurizing Bacterium, Gordona terrae Strain C-6.</title>
        <authorList>
            <person name="Wang W."/>
            <person name="Ma T."/>
            <person name="Ren Y."/>
            <person name="Li G."/>
        </authorList>
    </citation>
    <scope>NUCLEOTIDE SEQUENCE [LARGE SCALE GENOMIC DNA]</scope>
    <source>
        <strain evidence="3 4">C-6</strain>
    </source>
</reference>
<dbReference type="GO" id="GO:0016491">
    <property type="term" value="F:oxidoreductase activity"/>
    <property type="evidence" value="ECO:0007669"/>
    <property type="project" value="UniProtKB-KW"/>
</dbReference>
<dbReference type="PRINTS" id="PR00081">
    <property type="entry name" value="GDHRDH"/>
</dbReference>
<evidence type="ECO:0000256" key="2">
    <source>
        <dbReference type="ARBA" id="ARBA00023002"/>
    </source>
</evidence>
<dbReference type="Proteomes" id="UP000013569">
    <property type="component" value="Unassembled WGS sequence"/>
</dbReference>
<dbReference type="NCBIfam" id="NF005559">
    <property type="entry name" value="PRK07231.1"/>
    <property type="match status" value="1"/>
</dbReference>
<dbReference type="PANTHER" id="PTHR43669">
    <property type="entry name" value="5-KETO-D-GLUCONATE 5-REDUCTASE"/>
    <property type="match status" value="1"/>
</dbReference>
<dbReference type="InterPro" id="IPR020904">
    <property type="entry name" value="Sc_DH/Rdtase_CS"/>
</dbReference>
<dbReference type="RefSeq" id="WP_010844048.1">
    <property type="nucleotide sequence ID" value="NZ_AQPW01000027.1"/>
</dbReference>
<organism evidence="3 4">
    <name type="scientific">Gordonia terrae C-6</name>
    <dbReference type="NCBI Taxonomy" id="1316928"/>
    <lineage>
        <taxon>Bacteria</taxon>
        <taxon>Bacillati</taxon>
        <taxon>Actinomycetota</taxon>
        <taxon>Actinomycetes</taxon>
        <taxon>Mycobacteriales</taxon>
        <taxon>Gordoniaceae</taxon>
        <taxon>Gordonia</taxon>
    </lineage>
</organism>
<dbReference type="EMBL" id="AQPW01000027">
    <property type="protein sequence ID" value="EON31307.1"/>
    <property type="molecule type" value="Genomic_DNA"/>
</dbReference>
<accession>R7Y5M6</accession>
<gene>
    <name evidence="3" type="ORF">GTC6_18276</name>
</gene>
<dbReference type="InterPro" id="IPR036291">
    <property type="entry name" value="NAD(P)-bd_dom_sf"/>
</dbReference>
<dbReference type="PRINTS" id="PR00080">
    <property type="entry name" value="SDRFAMILY"/>
</dbReference>
<dbReference type="Pfam" id="PF13561">
    <property type="entry name" value="adh_short_C2"/>
    <property type="match status" value="1"/>
</dbReference>
<sequence length="254" mass="25762">MTTFDNKSVVVTGAGGGIGAAIARRFAAQGARVLVADIDGDAAARVAGDIGDTAVGAEVDVTDAAQVEAVIGRAVDEFGGLDVMVNNAGIAILAPVTELTAEDFDRMIAVNLKGVFHGIKAAVPHLAARGGGAIVNTASSAGTNGMPMIGGYAATKAAVINLTRTTAVELRPANIRVNCVAPAFVETALSDNLMEAFQAASGGVDAHEFFTQHQGRLGRPDDVARAVTHLAEDAGDWVTGLTYVLDGGFTSSPM</sequence>
<evidence type="ECO:0000313" key="3">
    <source>
        <dbReference type="EMBL" id="EON31307.1"/>
    </source>
</evidence>
<dbReference type="InterPro" id="IPR002347">
    <property type="entry name" value="SDR_fam"/>
</dbReference>
<dbReference type="PATRIC" id="fig|1316928.3.peg.3695"/>
<dbReference type="Gene3D" id="3.40.50.720">
    <property type="entry name" value="NAD(P)-binding Rossmann-like Domain"/>
    <property type="match status" value="1"/>
</dbReference>
<dbReference type="SUPFAM" id="SSF51735">
    <property type="entry name" value="NAD(P)-binding Rossmann-fold domains"/>
    <property type="match status" value="1"/>
</dbReference>